<protein>
    <submittedName>
        <fullName evidence="4">Metal dependent phosphohydrolase</fullName>
    </submittedName>
</protein>
<dbReference type="RefSeq" id="WP_012793250.1">
    <property type="nucleotide sequence ID" value="NC_013132.1"/>
</dbReference>
<dbReference type="PANTHER" id="PTHR11845">
    <property type="entry name" value="5'-DEOXYNUCLEOTIDASE HDDC2"/>
    <property type="match status" value="1"/>
</dbReference>
<dbReference type="SUPFAM" id="SSF109604">
    <property type="entry name" value="HD-domain/PDEase-like"/>
    <property type="match status" value="1"/>
</dbReference>
<reference evidence="5" key="1">
    <citation type="submission" date="2009-08" db="EMBL/GenBank/DDBJ databases">
        <title>The complete genome of Chitinophaga pinensis DSM 2588.</title>
        <authorList>
            <consortium name="US DOE Joint Genome Institute (JGI-PGF)"/>
            <person name="Lucas S."/>
            <person name="Copeland A."/>
            <person name="Lapidus A."/>
            <person name="Glavina del Rio T."/>
            <person name="Dalin E."/>
            <person name="Tice H."/>
            <person name="Bruce D."/>
            <person name="Goodwin L."/>
            <person name="Pitluck S."/>
            <person name="Kyrpides N."/>
            <person name="Mavromatis K."/>
            <person name="Ivanova N."/>
            <person name="Mikhailova N."/>
            <person name="Sims D."/>
            <person name="Meinche L."/>
            <person name="Brettin T."/>
            <person name="Detter J.C."/>
            <person name="Han C."/>
            <person name="Larimer F."/>
            <person name="Land M."/>
            <person name="Hauser L."/>
            <person name="Markowitz V."/>
            <person name="Cheng J.-F."/>
            <person name="Hugenholtz P."/>
            <person name="Woyke T."/>
            <person name="Wu D."/>
            <person name="Spring S."/>
            <person name="Klenk H.-P."/>
            <person name="Eisen J.A."/>
        </authorList>
    </citation>
    <scope>NUCLEOTIDE SEQUENCE [LARGE SCALE GENOMIC DNA]</scope>
    <source>
        <strain evidence="5">ATCC 43595 / DSM 2588 / LMG 13176 / NBRC 15968 / NCIMB 11800 / UQM 2034</strain>
    </source>
</reference>
<dbReference type="PANTHER" id="PTHR11845:SF13">
    <property type="entry name" value="5'-DEOXYNUCLEOTIDASE HDDC2"/>
    <property type="match status" value="1"/>
</dbReference>
<dbReference type="OrthoDB" id="9796032at2"/>
<keyword evidence="1" id="KW-0479">Metal-binding</keyword>
<dbReference type="InterPro" id="IPR006674">
    <property type="entry name" value="HD_domain"/>
</dbReference>
<reference evidence="4 5" key="2">
    <citation type="journal article" date="2010" name="Stand. Genomic Sci.">
        <title>Complete genome sequence of Chitinophaga pinensis type strain (UQM 2034).</title>
        <authorList>
            <person name="Glavina Del Rio T."/>
            <person name="Abt B."/>
            <person name="Spring S."/>
            <person name="Lapidus A."/>
            <person name="Nolan M."/>
            <person name="Tice H."/>
            <person name="Copeland A."/>
            <person name="Cheng J.F."/>
            <person name="Chen F."/>
            <person name="Bruce D."/>
            <person name="Goodwin L."/>
            <person name="Pitluck S."/>
            <person name="Ivanova N."/>
            <person name="Mavromatis K."/>
            <person name="Mikhailova N."/>
            <person name="Pati A."/>
            <person name="Chen A."/>
            <person name="Palaniappan K."/>
            <person name="Land M."/>
            <person name="Hauser L."/>
            <person name="Chang Y.J."/>
            <person name="Jeffries C.D."/>
            <person name="Chain P."/>
            <person name="Saunders E."/>
            <person name="Detter J.C."/>
            <person name="Brettin T."/>
            <person name="Rohde M."/>
            <person name="Goker M."/>
            <person name="Bristow J."/>
            <person name="Eisen J.A."/>
            <person name="Markowitz V."/>
            <person name="Hugenholtz P."/>
            <person name="Kyrpides N.C."/>
            <person name="Klenk H.P."/>
            <person name="Lucas S."/>
        </authorList>
    </citation>
    <scope>NUCLEOTIDE SEQUENCE [LARGE SCALE GENOMIC DNA]</scope>
    <source>
        <strain evidence="5">ATCC 43595 / DSM 2588 / LMG 13176 / NBRC 15968 / NCIMB 11800 / UQM 2034</strain>
    </source>
</reference>
<evidence type="ECO:0000256" key="1">
    <source>
        <dbReference type="ARBA" id="ARBA00022723"/>
    </source>
</evidence>
<dbReference type="AlphaFoldDB" id="A0A979G9F4"/>
<name>A0A979G9F4_CHIPD</name>
<gene>
    <name evidence="4" type="ordered locus">Cpin_5659</name>
</gene>
<accession>A0A979G9F4</accession>
<evidence type="ECO:0000313" key="5">
    <source>
        <dbReference type="Proteomes" id="UP000002215"/>
    </source>
</evidence>
<dbReference type="Proteomes" id="UP000002215">
    <property type="component" value="Chromosome"/>
</dbReference>
<dbReference type="GO" id="GO:0005737">
    <property type="term" value="C:cytoplasm"/>
    <property type="evidence" value="ECO:0007669"/>
    <property type="project" value="TreeGrafter"/>
</dbReference>
<feature type="domain" description="HD" evidence="3">
    <location>
        <begin position="57"/>
        <end position="202"/>
    </location>
</feature>
<dbReference type="Pfam" id="PF13023">
    <property type="entry name" value="HD_3"/>
    <property type="match status" value="1"/>
</dbReference>
<keyword evidence="2" id="KW-0378">Hydrolase</keyword>
<evidence type="ECO:0000313" key="4">
    <source>
        <dbReference type="EMBL" id="ACU63083.1"/>
    </source>
</evidence>
<evidence type="ECO:0000256" key="2">
    <source>
        <dbReference type="ARBA" id="ARBA00022801"/>
    </source>
</evidence>
<dbReference type="KEGG" id="cpi:Cpin_5659"/>
<dbReference type="Gene3D" id="1.10.3210.10">
    <property type="entry name" value="Hypothetical protein af1432"/>
    <property type="match status" value="1"/>
</dbReference>
<dbReference type="InterPro" id="IPR039356">
    <property type="entry name" value="YfbR/HDDC2"/>
</dbReference>
<organism evidence="4 5">
    <name type="scientific">Chitinophaga pinensis (strain ATCC 43595 / DSM 2588 / LMG 13176 / NBRC 15968 / NCIMB 11800 / UQM 2034)</name>
    <dbReference type="NCBI Taxonomy" id="485918"/>
    <lineage>
        <taxon>Bacteria</taxon>
        <taxon>Pseudomonadati</taxon>
        <taxon>Bacteroidota</taxon>
        <taxon>Chitinophagia</taxon>
        <taxon>Chitinophagales</taxon>
        <taxon>Chitinophagaceae</taxon>
        <taxon>Chitinophaga</taxon>
    </lineage>
</organism>
<evidence type="ECO:0000259" key="3">
    <source>
        <dbReference type="Pfam" id="PF13023"/>
    </source>
</evidence>
<dbReference type="GO" id="GO:0046872">
    <property type="term" value="F:metal ion binding"/>
    <property type="evidence" value="ECO:0007669"/>
    <property type="project" value="UniProtKB-KW"/>
</dbReference>
<dbReference type="GO" id="GO:0002953">
    <property type="term" value="F:5'-deoxynucleotidase activity"/>
    <property type="evidence" value="ECO:0007669"/>
    <property type="project" value="InterPro"/>
</dbReference>
<proteinExistence type="predicted"/>
<dbReference type="EMBL" id="CP001699">
    <property type="protein sequence ID" value="ACU63083.1"/>
    <property type="molecule type" value="Genomic_DNA"/>
</dbReference>
<sequence>MENPKNSIKNDIDNIFWSSNLSNIYRFTKQRFWERETENHEKSIAIDGLNSVGTTCRRTESVSEHSWHLADICLILAPKYPKLDLQLCVTLAILHDKLEIITGDFDPLGRYGDGLDTHAFDPIKRQQKANAEENALLEYLSMLSIPERSYHELLFRQILDLSTSEALFLKALDKIHPLIYVIQKKNGAMEDAHIHFTLRYSGQFKQYFPELEPYYRELSRRLIESVSSYRNVDIQILKHLLHE</sequence>